<name>A0A1G2CVF8_9BACT</name>
<organism evidence="3 4">
    <name type="scientific">Candidatus Lloydbacteria bacterium RIFCSPHIGHO2_01_FULL_49_22</name>
    <dbReference type="NCBI Taxonomy" id="1798658"/>
    <lineage>
        <taxon>Bacteria</taxon>
        <taxon>Candidatus Lloydiibacteriota</taxon>
    </lineage>
</organism>
<feature type="signal peptide" evidence="2">
    <location>
        <begin position="1"/>
        <end position="22"/>
    </location>
</feature>
<evidence type="ECO:0008006" key="5">
    <source>
        <dbReference type="Google" id="ProtNLM"/>
    </source>
</evidence>
<gene>
    <name evidence="3" type="ORF">A2845_02950</name>
</gene>
<evidence type="ECO:0000313" key="3">
    <source>
        <dbReference type="EMBL" id="OGZ05247.1"/>
    </source>
</evidence>
<evidence type="ECO:0000256" key="1">
    <source>
        <dbReference type="SAM" id="Phobius"/>
    </source>
</evidence>
<protein>
    <recommendedName>
        <fullName evidence="5">Conjugal transfer protein TrbC</fullName>
    </recommendedName>
</protein>
<dbReference type="EMBL" id="MHLI01000015">
    <property type="protein sequence ID" value="OGZ05247.1"/>
    <property type="molecule type" value="Genomic_DNA"/>
</dbReference>
<reference evidence="3 4" key="1">
    <citation type="journal article" date="2016" name="Nat. Commun.">
        <title>Thousands of microbial genomes shed light on interconnected biogeochemical processes in an aquifer system.</title>
        <authorList>
            <person name="Anantharaman K."/>
            <person name="Brown C.T."/>
            <person name="Hug L.A."/>
            <person name="Sharon I."/>
            <person name="Castelle C.J."/>
            <person name="Probst A.J."/>
            <person name="Thomas B.C."/>
            <person name="Singh A."/>
            <person name="Wilkins M.J."/>
            <person name="Karaoz U."/>
            <person name="Brodie E.L."/>
            <person name="Williams K.H."/>
            <person name="Hubbard S.S."/>
            <person name="Banfield J.F."/>
        </authorList>
    </citation>
    <scope>NUCLEOTIDE SEQUENCE [LARGE SCALE GENOMIC DNA]</scope>
</reference>
<proteinExistence type="predicted"/>
<evidence type="ECO:0000256" key="2">
    <source>
        <dbReference type="SAM" id="SignalP"/>
    </source>
</evidence>
<accession>A0A1G2CVF8</accession>
<dbReference type="Proteomes" id="UP000177122">
    <property type="component" value="Unassembled WGS sequence"/>
</dbReference>
<keyword evidence="1" id="KW-0812">Transmembrane</keyword>
<dbReference type="Pfam" id="PF18895">
    <property type="entry name" value="T4SS_pilin"/>
    <property type="match status" value="1"/>
</dbReference>
<keyword evidence="2" id="KW-0732">Signal</keyword>
<feature type="transmembrane region" description="Helical" evidence="1">
    <location>
        <begin position="84"/>
        <end position="102"/>
    </location>
</feature>
<feature type="chain" id="PRO_5009582417" description="Conjugal transfer protein TrbC" evidence="2">
    <location>
        <begin position="23"/>
        <end position="112"/>
    </location>
</feature>
<dbReference type="InterPro" id="IPR043993">
    <property type="entry name" value="T4SS_pilin"/>
</dbReference>
<dbReference type="AlphaFoldDB" id="A0A1G2CVF8"/>
<sequence>MKKTALVSFATLTLSQPRISLAASWTLLSNPAPSILTLQDFIYWLIEIMQLVGIPALACCIIYAGFQFVTAGGDEAQVTKAKIWLTWTLVGGLIILGAKVIADMVYGTAILF</sequence>
<keyword evidence="1" id="KW-0472">Membrane</keyword>
<evidence type="ECO:0000313" key="4">
    <source>
        <dbReference type="Proteomes" id="UP000177122"/>
    </source>
</evidence>
<feature type="transmembrane region" description="Helical" evidence="1">
    <location>
        <begin position="41"/>
        <end position="64"/>
    </location>
</feature>
<comment type="caution">
    <text evidence="3">The sequence shown here is derived from an EMBL/GenBank/DDBJ whole genome shotgun (WGS) entry which is preliminary data.</text>
</comment>
<keyword evidence="1" id="KW-1133">Transmembrane helix</keyword>